<dbReference type="Gene3D" id="3.60.10.10">
    <property type="entry name" value="Endonuclease/exonuclease/phosphatase"/>
    <property type="match status" value="1"/>
</dbReference>
<gene>
    <name evidence="1" type="ORF">GCM10009788_00600</name>
</gene>
<dbReference type="EMBL" id="BAAAOR010000002">
    <property type="protein sequence ID" value="GAA1501742.1"/>
    <property type="molecule type" value="Genomic_DNA"/>
</dbReference>
<organism evidence="1 2">
    <name type="scientific">Nocardioides humi</name>
    <dbReference type="NCBI Taxonomy" id="449461"/>
    <lineage>
        <taxon>Bacteria</taxon>
        <taxon>Bacillati</taxon>
        <taxon>Actinomycetota</taxon>
        <taxon>Actinomycetes</taxon>
        <taxon>Propionibacteriales</taxon>
        <taxon>Nocardioidaceae</taxon>
        <taxon>Nocardioides</taxon>
    </lineage>
</organism>
<dbReference type="SUPFAM" id="SSF56219">
    <property type="entry name" value="DNase I-like"/>
    <property type="match status" value="1"/>
</dbReference>
<keyword evidence="2" id="KW-1185">Reference proteome</keyword>
<dbReference type="Proteomes" id="UP001500842">
    <property type="component" value="Unassembled WGS sequence"/>
</dbReference>
<dbReference type="Gene3D" id="3.30.870.10">
    <property type="entry name" value="Endonuclease Chain A"/>
    <property type="match status" value="1"/>
</dbReference>
<name>A0ABN1ZP61_9ACTN</name>
<accession>A0ABN1ZP61</accession>
<dbReference type="RefSeq" id="WP_141003497.1">
    <property type="nucleotide sequence ID" value="NZ_BAAAOR010000002.1"/>
</dbReference>
<comment type="caution">
    <text evidence="1">The sequence shown here is derived from an EMBL/GenBank/DDBJ whole genome shotgun (WGS) entry which is preliminary data.</text>
</comment>
<reference evidence="1 2" key="1">
    <citation type="journal article" date="2019" name="Int. J. Syst. Evol. Microbiol.">
        <title>The Global Catalogue of Microorganisms (GCM) 10K type strain sequencing project: providing services to taxonomists for standard genome sequencing and annotation.</title>
        <authorList>
            <consortium name="The Broad Institute Genomics Platform"/>
            <consortium name="The Broad Institute Genome Sequencing Center for Infectious Disease"/>
            <person name="Wu L."/>
            <person name="Ma J."/>
        </authorList>
    </citation>
    <scope>NUCLEOTIDE SEQUENCE [LARGE SCALE GENOMIC DNA]</scope>
    <source>
        <strain evidence="1 2">JCM 14942</strain>
    </source>
</reference>
<evidence type="ECO:0000313" key="1">
    <source>
        <dbReference type="EMBL" id="GAA1501742.1"/>
    </source>
</evidence>
<evidence type="ECO:0000313" key="2">
    <source>
        <dbReference type="Proteomes" id="UP001500842"/>
    </source>
</evidence>
<proteinExistence type="predicted"/>
<evidence type="ECO:0008006" key="3">
    <source>
        <dbReference type="Google" id="ProtNLM"/>
    </source>
</evidence>
<dbReference type="InterPro" id="IPR036691">
    <property type="entry name" value="Endo/exonu/phosph_ase_sf"/>
</dbReference>
<sequence length="453" mass="48375">MRRLSSLRWLRALPATVTALAVLATLLVLAAASTGGGRSELENTAAASDPGGASGIRLVQANIKSGMAAGKTAADLGQVFAQVPDFITFNEVSSRPDALLAPPGYAIQRTPGTYTGATAVVWDTSRWTKIAAGTYNITDVWGKTKNQKVHWGVRYANWVTVRNPEGRVVSVVAVHFAPASKYTQGLTLPSYQRLAGLAQTLSASGPVLMAGDVNVNFRTAAYPRNEIAALGLVNVFDLFGVAPGTHDSGAVIDHAYLYQGDPLLPVTNLTTVPLHSDHHLLAVDLGNVGPRAGAFAPGWVSNKSDKKATMRLVKQAIKQAPPGSALHLATKKLSGNGIYKAIVKARARGVEVQIITGHGKATPLDRKLAKLLGTKKKHKSWAKRKSNWARTGLPRSLVLASMSGGTRAVRIDYNRAWVPKQQKKSGSAAQIRSDQFGYDEMFIRYFAAVGRTI</sequence>
<protein>
    <recommendedName>
        <fullName evidence="3">Endonuclease/exonuclease/phosphatase domain-containing protein</fullName>
    </recommendedName>
</protein>